<reference evidence="3" key="1">
    <citation type="submission" date="2017-02" db="UniProtKB">
        <authorList>
            <consortium name="WormBaseParasite"/>
        </authorList>
    </citation>
    <scope>IDENTIFICATION</scope>
</reference>
<protein>
    <submittedName>
        <fullName evidence="3">Secreted protein</fullName>
    </submittedName>
</protein>
<gene>
    <name evidence="1" type="ORF">TCLT_LOCUS10796</name>
</gene>
<organism evidence="3">
    <name type="scientific">Thelazia callipaeda</name>
    <name type="common">Oriental eyeworm</name>
    <name type="synonym">Parasitic nematode</name>
    <dbReference type="NCBI Taxonomy" id="103827"/>
    <lineage>
        <taxon>Eukaryota</taxon>
        <taxon>Metazoa</taxon>
        <taxon>Ecdysozoa</taxon>
        <taxon>Nematoda</taxon>
        <taxon>Chromadorea</taxon>
        <taxon>Rhabditida</taxon>
        <taxon>Spirurina</taxon>
        <taxon>Spiruromorpha</taxon>
        <taxon>Thelazioidea</taxon>
        <taxon>Thelaziidae</taxon>
        <taxon>Thelazia</taxon>
    </lineage>
</organism>
<dbReference type="EMBL" id="UYYF01005373">
    <property type="protein sequence ID" value="VDN08514.1"/>
    <property type="molecule type" value="Genomic_DNA"/>
</dbReference>
<evidence type="ECO:0000313" key="3">
    <source>
        <dbReference type="WBParaSite" id="TCLT_0001081401-mRNA-1"/>
    </source>
</evidence>
<proteinExistence type="predicted"/>
<dbReference type="WBParaSite" id="TCLT_0001081401-mRNA-1">
    <property type="protein sequence ID" value="TCLT_0001081401-mRNA-1"/>
    <property type="gene ID" value="TCLT_0001081401"/>
</dbReference>
<dbReference type="AlphaFoldDB" id="A0A0N5DC95"/>
<accession>A0A0N5DC95</accession>
<sequence length="112" mass="13145">MFPYRSHFDGSTNQLYTRFYSPASCIALHGWFSFLFRYARTPSALLMRFQRSMHRKNNSGERLSAWRIPRFIFFSITVSPLLFSRPSGSDAFQKSADPRWHVKPFNALDQVS</sequence>
<keyword evidence="2" id="KW-1185">Reference proteome</keyword>
<reference evidence="1 2" key="2">
    <citation type="submission" date="2018-11" db="EMBL/GenBank/DDBJ databases">
        <authorList>
            <consortium name="Pathogen Informatics"/>
        </authorList>
    </citation>
    <scope>NUCLEOTIDE SEQUENCE [LARGE SCALE GENOMIC DNA]</scope>
</reference>
<evidence type="ECO:0000313" key="1">
    <source>
        <dbReference type="EMBL" id="VDN08514.1"/>
    </source>
</evidence>
<dbReference type="Proteomes" id="UP000276776">
    <property type="component" value="Unassembled WGS sequence"/>
</dbReference>
<evidence type="ECO:0000313" key="2">
    <source>
        <dbReference type="Proteomes" id="UP000276776"/>
    </source>
</evidence>
<name>A0A0N5DC95_THECL</name>